<proteinExistence type="predicted"/>
<dbReference type="AlphaFoldDB" id="A0ABD5WFI2"/>
<comment type="caution">
    <text evidence="2">The sequence shown here is derived from an EMBL/GenBank/DDBJ whole genome shotgun (WGS) entry which is preliminary data.</text>
</comment>
<dbReference type="Proteomes" id="UP001596407">
    <property type="component" value="Unassembled WGS sequence"/>
</dbReference>
<sequence>MFRVRVVLEALGDQFLISRVDERERTRPVRFFERLLGESGAFPSASYASRNSRNSSGGVSRAMGFSE</sequence>
<keyword evidence="3" id="KW-1185">Reference proteome</keyword>
<accession>A0ABD5WFI2</accession>
<protein>
    <submittedName>
        <fullName evidence="2">Uncharacterized protein</fullName>
    </submittedName>
</protein>
<dbReference type="RefSeq" id="WP_382208892.1">
    <property type="nucleotide sequence ID" value="NZ_JBHSZH010000003.1"/>
</dbReference>
<gene>
    <name evidence="2" type="ORF">ACFQJ6_03470</name>
</gene>
<evidence type="ECO:0000313" key="2">
    <source>
        <dbReference type="EMBL" id="MFC7079347.1"/>
    </source>
</evidence>
<evidence type="ECO:0000256" key="1">
    <source>
        <dbReference type="SAM" id="MobiDB-lite"/>
    </source>
</evidence>
<organism evidence="2 3">
    <name type="scientific">Halorussus caseinilyticus</name>
    <dbReference type="NCBI Taxonomy" id="3034025"/>
    <lineage>
        <taxon>Archaea</taxon>
        <taxon>Methanobacteriati</taxon>
        <taxon>Methanobacteriota</taxon>
        <taxon>Stenosarchaea group</taxon>
        <taxon>Halobacteria</taxon>
        <taxon>Halobacteriales</taxon>
        <taxon>Haladaptataceae</taxon>
        <taxon>Halorussus</taxon>
    </lineage>
</organism>
<feature type="compositionally biased region" description="Low complexity" evidence="1">
    <location>
        <begin position="44"/>
        <end position="67"/>
    </location>
</feature>
<evidence type="ECO:0000313" key="3">
    <source>
        <dbReference type="Proteomes" id="UP001596407"/>
    </source>
</evidence>
<dbReference type="EMBL" id="JBHSZH010000003">
    <property type="protein sequence ID" value="MFC7079347.1"/>
    <property type="molecule type" value="Genomic_DNA"/>
</dbReference>
<name>A0ABD5WFI2_9EURY</name>
<feature type="region of interest" description="Disordered" evidence="1">
    <location>
        <begin position="42"/>
        <end position="67"/>
    </location>
</feature>
<reference evidence="2 3" key="1">
    <citation type="journal article" date="2019" name="Int. J. Syst. Evol. Microbiol.">
        <title>The Global Catalogue of Microorganisms (GCM) 10K type strain sequencing project: providing services to taxonomists for standard genome sequencing and annotation.</title>
        <authorList>
            <consortium name="The Broad Institute Genomics Platform"/>
            <consortium name="The Broad Institute Genome Sequencing Center for Infectious Disease"/>
            <person name="Wu L."/>
            <person name="Ma J."/>
        </authorList>
    </citation>
    <scope>NUCLEOTIDE SEQUENCE [LARGE SCALE GENOMIC DNA]</scope>
    <source>
        <strain evidence="2 3">DT72</strain>
    </source>
</reference>